<dbReference type="Gene3D" id="3.40.50.720">
    <property type="entry name" value="NAD(P)-binding Rossmann-like Domain"/>
    <property type="match status" value="2"/>
</dbReference>
<dbReference type="GO" id="GO:0016491">
    <property type="term" value="F:oxidoreductase activity"/>
    <property type="evidence" value="ECO:0007669"/>
    <property type="project" value="UniProtKB-KW"/>
</dbReference>
<dbReference type="EMBL" id="NCSJ02000072">
    <property type="protein sequence ID" value="RFU31589.1"/>
    <property type="molecule type" value="Genomic_DNA"/>
</dbReference>
<dbReference type="InterPro" id="IPR029753">
    <property type="entry name" value="D-isomer_DH_CS"/>
</dbReference>
<accession>A0A3E2HDV6</accession>
<dbReference type="PANTHER" id="PTHR43333">
    <property type="entry name" value="2-HACID_DH_C DOMAIN-CONTAINING PROTEIN"/>
    <property type="match status" value="1"/>
</dbReference>
<name>A0A3E2HDV6_SCYLI</name>
<dbReference type="InterPro" id="IPR036291">
    <property type="entry name" value="NAD(P)-bd_dom_sf"/>
</dbReference>
<keyword evidence="2" id="KW-0520">NAD</keyword>
<evidence type="ECO:0000256" key="1">
    <source>
        <dbReference type="ARBA" id="ARBA00023002"/>
    </source>
</evidence>
<proteinExistence type="predicted"/>
<feature type="non-terminal residue" evidence="4">
    <location>
        <position position="1"/>
    </location>
</feature>
<reference evidence="4 5" key="1">
    <citation type="submission" date="2018-05" db="EMBL/GenBank/DDBJ databases">
        <title>Draft genome sequence of Scytalidium lignicola DSM 105466, a ubiquitous saprotrophic fungus.</title>
        <authorList>
            <person name="Buettner E."/>
            <person name="Gebauer A.M."/>
            <person name="Hofrichter M."/>
            <person name="Liers C."/>
            <person name="Kellner H."/>
        </authorList>
    </citation>
    <scope>NUCLEOTIDE SEQUENCE [LARGE SCALE GENOMIC DNA]</scope>
    <source>
        <strain evidence="4 5">DSM 105466</strain>
    </source>
</reference>
<dbReference type="STRING" id="5539.A0A3E2HDV6"/>
<dbReference type="Proteomes" id="UP000258309">
    <property type="component" value="Unassembled WGS sequence"/>
</dbReference>
<keyword evidence="1" id="KW-0560">Oxidoreductase</keyword>
<dbReference type="PROSITE" id="PS00671">
    <property type="entry name" value="D_2_HYDROXYACID_DH_3"/>
    <property type="match status" value="1"/>
</dbReference>
<feature type="non-terminal residue" evidence="4">
    <location>
        <position position="311"/>
    </location>
</feature>
<dbReference type="AlphaFoldDB" id="A0A3E2HDV6"/>
<dbReference type="PANTHER" id="PTHR43333:SF1">
    <property type="entry name" value="D-ISOMER SPECIFIC 2-HYDROXYACID DEHYDROGENASE NAD-BINDING DOMAIN-CONTAINING PROTEIN"/>
    <property type="match status" value="1"/>
</dbReference>
<sequence>MAKRPEICTVLSTLPWHPEETNHLRRAFEPAEFIQCDKNDQATKATLQRAQVHCDHSGLNNSARPAVFAKGLLVTGSAGRSGPALAQYGFFFALAFTYDVRNLLSRQVAHRWEGVEEFRERGALWGRHLGIVGFGYTGREMARIGRSFGMHVTVLRRISGESSPDVDVMLSTEAGDGLDPIPELDVVMLAAGLSDQTYHLFSIEQFRRMKKTSIIVNMARGSIIDEKALIEALKTREIAGAGLDVFETEPLPADSPLWDLPNVLIMPYSTPQMPDKTQRSIDVMVENVKHYREGRPMFNAIDERDLFTKHL</sequence>
<comment type="caution">
    <text evidence="4">The sequence shown here is derived from an EMBL/GenBank/DDBJ whole genome shotgun (WGS) entry which is preliminary data.</text>
</comment>
<organism evidence="4 5">
    <name type="scientific">Scytalidium lignicola</name>
    <name type="common">Hyphomycete</name>
    <dbReference type="NCBI Taxonomy" id="5539"/>
    <lineage>
        <taxon>Eukaryota</taxon>
        <taxon>Fungi</taxon>
        <taxon>Dikarya</taxon>
        <taxon>Ascomycota</taxon>
        <taxon>Pezizomycotina</taxon>
        <taxon>Leotiomycetes</taxon>
        <taxon>Leotiomycetes incertae sedis</taxon>
        <taxon>Scytalidium</taxon>
    </lineage>
</organism>
<feature type="domain" description="D-isomer specific 2-hydroxyacid dehydrogenase NAD-binding" evidence="3">
    <location>
        <begin position="92"/>
        <end position="268"/>
    </location>
</feature>
<dbReference type="OrthoDB" id="298012at2759"/>
<dbReference type="GO" id="GO:0051287">
    <property type="term" value="F:NAD binding"/>
    <property type="evidence" value="ECO:0007669"/>
    <property type="project" value="InterPro"/>
</dbReference>
<protein>
    <recommendedName>
        <fullName evidence="3">D-isomer specific 2-hydroxyacid dehydrogenase NAD-binding domain-containing protein</fullName>
    </recommendedName>
</protein>
<evidence type="ECO:0000313" key="4">
    <source>
        <dbReference type="EMBL" id="RFU31589.1"/>
    </source>
</evidence>
<keyword evidence="5" id="KW-1185">Reference proteome</keyword>
<dbReference type="SUPFAM" id="SSF51735">
    <property type="entry name" value="NAD(P)-binding Rossmann-fold domains"/>
    <property type="match status" value="1"/>
</dbReference>
<evidence type="ECO:0000256" key="2">
    <source>
        <dbReference type="ARBA" id="ARBA00023027"/>
    </source>
</evidence>
<gene>
    <name evidence="4" type="ORF">B7463_g4712</name>
</gene>
<dbReference type="Pfam" id="PF02826">
    <property type="entry name" value="2-Hacid_dh_C"/>
    <property type="match status" value="1"/>
</dbReference>
<dbReference type="OMA" id="TPQMPDK"/>
<evidence type="ECO:0000259" key="3">
    <source>
        <dbReference type="Pfam" id="PF02826"/>
    </source>
</evidence>
<dbReference type="InterPro" id="IPR006140">
    <property type="entry name" value="D-isomer_DH_NAD-bd"/>
</dbReference>
<evidence type="ECO:0000313" key="5">
    <source>
        <dbReference type="Proteomes" id="UP000258309"/>
    </source>
</evidence>